<feature type="transmembrane region" description="Helical" evidence="1">
    <location>
        <begin position="146"/>
        <end position="168"/>
    </location>
</feature>
<sequence>MTDTGDLSQFIRAALAAGRERTAIAEALAEAGWSPREIQGGLAGWHDSAGMPPVPRARPYVSAREAMLHALLLVALSVVCWYTVNLGFGLIDVLLPDETASLPWHARMRSGVAILAAFLPALLVLDNRLARRFSDDQLRRRSRARRGFAAATVLISALVLLGDLAASIHALLSGDLTARFLAKALLVALTGVLVLIYYKADLDG</sequence>
<feature type="domain" description="DUF5671" evidence="2">
    <location>
        <begin position="66"/>
        <end position="196"/>
    </location>
</feature>
<feature type="transmembrane region" description="Helical" evidence="1">
    <location>
        <begin position="66"/>
        <end position="84"/>
    </location>
</feature>
<dbReference type="InterPro" id="IPR043728">
    <property type="entry name" value="DUF5671"/>
</dbReference>
<evidence type="ECO:0000313" key="4">
    <source>
        <dbReference type="Proteomes" id="UP001224997"/>
    </source>
</evidence>
<dbReference type="Proteomes" id="UP001224997">
    <property type="component" value="Unassembled WGS sequence"/>
</dbReference>
<dbReference type="EMBL" id="JAVAMQ010000001">
    <property type="protein sequence ID" value="MDP5305812.1"/>
    <property type="molecule type" value="Genomic_DNA"/>
</dbReference>
<dbReference type="RefSeq" id="WP_305961684.1">
    <property type="nucleotide sequence ID" value="NZ_JAVAMQ010000001.1"/>
</dbReference>
<keyword evidence="1" id="KW-0472">Membrane</keyword>
<feature type="transmembrane region" description="Helical" evidence="1">
    <location>
        <begin position="180"/>
        <end position="198"/>
    </location>
</feature>
<evidence type="ECO:0000256" key="1">
    <source>
        <dbReference type="SAM" id="Phobius"/>
    </source>
</evidence>
<evidence type="ECO:0000259" key="2">
    <source>
        <dbReference type="Pfam" id="PF18920"/>
    </source>
</evidence>
<name>A0ABT9J7M4_9RHOB</name>
<keyword evidence="4" id="KW-1185">Reference proteome</keyword>
<protein>
    <submittedName>
        <fullName evidence="3">DUF5671 domain-containing protein</fullName>
    </submittedName>
</protein>
<keyword evidence="1" id="KW-1133">Transmembrane helix</keyword>
<dbReference type="Pfam" id="PF18920">
    <property type="entry name" value="DUF5671"/>
    <property type="match status" value="1"/>
</dbReference>
<feature type="transmembrane region" description="Helical" evidence="1">
    <location>
        <begin position="104"/>
        <end position="125"/>
    </location>
</feature>
<comment type="caution">
    <text evidence="3">The sequence shown here is derived from an EMBL/GenBank/DDBJ whole genome shotgun (WGS) entry which is preliminary data.</text>
</comment>
<proteinExistence type="predicted"/>
<organism evidence="3 4">
    <name type="scientific">Paracoccus spongiarum</name>
    <dbReference type="NCBI Taxonomy" id="3064387"/>
    <lineage>
        <taxon>Bacteria</taxon>
        <taxon>Pseudomonadati</taxon>
        <taxon>Pseudomonadota</taxon>
        <taxon>Alphaproteobacteria</taxon>
        <taxon>Rhodobacterales</taxon>
        <taxon>Paracoccaceae</taxon>
        <taxon>Paracoccus</taxon>
    </lineage>
</organism>
<gene>
    <name evidence="3" type="ORF">Q5Y72_01715</name>
</gene>
<reference evidence="3 4" key="1">
    <citation type="submission" date="2023-08" db="EMBL/GenBank/DDBJ databases">
        <authorList>
            <person name="Park J.-S."/>
        </authorList>
    </citation>
    <scope>NUCLEOTIDE SEQUENCE [LARGE SCALE GENOMIC DNA]</scope>
    <source>
        <strain evidence="3 4">2205BS29-5</strain>
    </source>
</reference>
<evidence type="ECO:0000313" key="3">
    <source>
        <dbReference type="EMBL" id="MDP5305812.1"/>
    </source>
</evidence>
<accession>A0ABT9J7M4</accession>
<keyword evidence="1" id="KW-0812">Transmembrane</keyword>